<feature type="region of interest" description="Disordered" evidence="3">
    <location>
        <begin position="625"/>
        <end position="667"/>
    </location>
</feature>
<dbReference type="PANTHER" id="PTHR15454:SF37">
    <property type="entry name" value="OUTER ARM DYNEIN LIGHT CHAIN 1 PROTEIN"/>
    <property type="match status" value="1"/>
</dbReference>
<evidence type="ECO:0000256" key="1">
    <source>
        <dbReference type="ARBA" id="ARBA00022614"/>
    </source>
</evidence>
<dbReference type="InterPro" id="IPR003591">
    <property type="entry name" value="Leu-rich_rpt_typical-subtyp"/>
</dbReference>
<sequence length="667" mass="74045">MALCRCISILIGKKDKNKGTEGSSRRGLKAQLDEVQHPKISSESRDLKAATLDVTVPCGVQKNSRGNVRVMNLESPVKTEVEEAYEGEDEHEESPSIKRELSDFDLQVHKGGYDPSNEETKYPSLYENQANIQLEDKDHEYSKKSGEIIQSGHVSDPGIGKADWASPKLNRSCSDLERRDVLRNTSHLFPSSKSQSFENLQELSAHQMVNPQSPRSVMTHCSADRVMLKKHSSSQVLPSRSKKLWWKLFLWSHRNIHRSQLSKSTQINPASAALKSQCGYTSDTLEPKHGKALRHVELPSPSSSFGEYFPQSCDNKNIDHNQRWSRFQKDNFGFWPQNQWVAFSTESSSFSRVDEWVKDLEVQQPPPEDDFEDDNIGSITFPPSPDAIPQFIASSSTAQLVQHPDANLSKEILNANSVVQSLNPASTAAHISGIGIKAIPAISHFSTLRSVNLSSNLIVHITPGFLPKGLHTLNLSRNKISTIEGLRELTRLRVLDLSYNRISRIGQGLSNCTIIKELYLAGNKISDVEGLHRLLKLTVLDLSFNKIATTKALGQLVANYNSLQALNLVGNPIQSNISDDQLRKAICGLLPKLVYLNKQSIKPQRGREILTDSVAKAALGNSSRGSYRRLLKKGSGQGGSSSSSAHRSSASVSQKSRNRSRSRTKHH</sequence>
<dbReference type="Proteomes" id="UP000257109">
    <property type="component" value="Unassembled WGS sequence"/>
</dbReference>
<evidence type="ECO:0000256" key="2">
    <source>
        <dbReference type="ARBA" id="ARBA00022737"/>
    </source>
</evidence>
<keyword evidence="1" id="KW-0433">Leucine-rich repeat</keyword>
<reference evidence="4" key="1">
    <citation type="submission" date="2018-05" db="EMBL/GenBank/DDBJ databases">
        <title>Draft genome of Mucuna pruriens seed.</title>
        <authorList>
            <person name="Nnadi N.E."/>
            <person name="Vos R."/>
            <person name="Hasami M.H."/>
            <person name="Devisetty U.K."/>
            <person name="Aguiy J.C."/>
        </authorList>
    </citation>
    <scope>NUCLEOTIDE SEQUENCE [LARGE SCALE GENOMIC DNA]</scope>
    <source>
        <strain evidence="4">JCA_2017</strain>
    </source>
</reference>
<feature type="compositionally biased region" description="Basic and acidic residues" evidence="3">
    <location>
        <begin position="31"/>
        <end position="44"/>
    </location>
</feature>
<dbReference type="SUPFAM" id="SSF52075">
    <property type="entry name" value="Outer arm dynein light chain 1"/>
    <property type="match status" value="1"/>
</dbReference>
<protein>
    <submittedName>
        <fullName evidence="4">Protein phosphatase 1 regulatory subunit pprA</fullName>
    </submittedName>
</protein>
<evidence type="ECO:0000313" key="5">
    <source>
        <dbReference type="Proteomes" id="UP000257109"/>
    </source>
</evidence>
<dbReference type="InterPro" id="IPR001611">
    <property type="entry name" value="Leu-rich_rpt"/>
</dbReference>
<dbReference type="PROSITE" id="PS51450">
    <property type="entry name" value="LRR"/>
    <property type="match status" value="4"/>
</dbReference>
<dbReference type="SMART" id="SM00365">
    <property type="entry name" value="LRR_SD22"/>
    <property type="match status" value="4"/>
</dbReference>
<accession>A0A371HED7</accession>
<proteinExistence type="predicted"/>
<dbReference type="Gene3D" id="3.80.10.10">
    <property type="entry name" value="Ribonuclease Inhibitor"/>
    <property type="match status" value="2"/>
</dbReference>
<dbReference type="SMART" id="SM00369">
    <property type="entry name" value="LRR_TYP"/>
    <property type="match status" value="3"/>
</dbReference>
<comment type="caution">
    <text evidence="4">The sequence shown here is derived from an EMBL/GenBank/DDBJ whole genome shotgun (WGS) entry which is preliminary data.</text>
</comment>
<name>A0A371HED7_MUCPR</name>
<dbReference type="STRING" id="157652.A0A371HED7"/>
<keyword evidence="2" id="KW-0677">Repeat</keyword>
<feature type="compositionally biased region" description="Basic residues" evidence="3">
    <location>
        <begin position="656"/>
        <end position="667"/>
    </location>
</feature>
<keyword evidence="5" id="KW-1185">Reference proteome</keyword>
<dbReference type="FunFam" id="3.80.10.10:FF:000200">
    <property type="entry name" value="Outer arm dynein light chain 1 protein"/>
    <property type="match status" value="1"/>
</dbReference>
<feature type="region of interest" description="Disordered" evidence="3">
    <location>
        <begin position="16"/>
        <end position="44"/>
    </location>
</feature>
<dbReference type="AlphaFoldDB" id="A0A371HED7"/>
<gene>
    <name evidence="4" type="primary">pprA</name>
    <name evidence="4" type="ORF">CR513_15649</name>
</gene>
<feature type="compositionally biased region" description="Low complexity" evidence="3">
    <location>
        <begin position="640"/>
        <end position="655"/>
    </location>
</feature>
<dbReference type="Pfam" id="PF13855">
    <property type="entry name" value="LRR_8"/>
    <property type="match status" value="1"/>
</dbReference>
<dbReference type="GO" id="GO:0005737">
    <property type="term" value="C:cytoplasm"/>
    <property type="evidence" value="ECO:0007669"/>
    <property type="project" value="TreeGrafter"/>
</dbReference>
<evidence type="ECO:0000256" key="3">
    <source>
        <dbReference type="SAM" id="MobiDB-lite"/>
    </source>
</evidence>
<organism evidence="4 5">
    <name type="scientific">Mucuna pruriens</name>
    <name type="common">Velvet bean</name>
    <name type="synonym">Dolichos pruriens</name>
    <dbReference type="NCBI Taxonomy" id="157652"/>
    <lineage>
        <taxon>Eukaryota</taxon>
        <taxon>Viridiplantae</taxon>
        <taxon>Streptophyta</taxon>
        <taxon>Embryophyta</taxon>
        <taxon>Tracheophyta</taxon>
        <taxon>Spermatophyta</taxon>
        <taxon>Magnoliopsida</taxon>
        <taxon>eudicotyledons</taxon>
        <taxon>Gunneridae</taxon>
        <taxon>Pentapetalae</taxon>
        <taxon>rosids</taxon>
        <taxon>fabids</taxon>
        <taxon>Fabales</taxon>
        <taxon>Fabaceae</taxon>
        <taxon>Papilionoideae</taxon>
        <taxon>50 kb inversion clade</taxon>
        <taxon>NPAAA clade</taxon>
        <taxon>indigoferoid/millettioid clade</taxon>
        <taxon>Phaseoleae</taxon>
        <taxon>Mucuna</taxon>
    </lineage>
</organism>
<dbReference type="InterPro" id="IPR025875">
    <property type="entry name" value="Leu-rich_rpt_4"/>
</dbReference>
<dbReference type="PANTHER" id="PTHR15454">
    <property type="entry name" value="NISCHARIN RELATED"/>
    <property type="match status" value="1"/>
</dbReference>
<evidence type="ECO:0000313" key="4">
    <source>
        <dbReference type="EMBL" id="RDY01064.1"/>
    </source>
</evidence>
<feature type="non-terminal residue" evidence="4">
    <location>
        <position position="1"/>
    </location>
</feature>
<dbReference type="Pfam" id="PF12799">
    <property type="entry name" value="LRR_4"/>
    <property type="match status" value="1"/>
</dbReference>
<dbReference type="EMBL" id="QJKJ01002847">
    <property type="protein sequence ID" value="RDY01064.1"/>
    <property type="molecule type" value="Genomic_DNA"/>
</dbReference>
<dbReference type="FunFam" id="3.80.10.10:FF:000505">
    <property type="entry name" value="Outer arm dynein light chain 1 protein"/>
    <property type="match status" value="1"/>
</dbReference>
<dbReference type="OrthoDB" id="1904536at2759"/>
<dbReference type="InterPro" id="IPR032675">
    <property type="entry name" value="LRR_dom_sf"/>
</dbReference>